<name>A0A6A6P8W8_9PEZI</name>
<feature type="compositionally biased region" description="Polar residues" evidence="1">
    <location>
        <begin position="157"/>
        <end position="170"/>
    </location>
</feature>
<sequence>MSYPSTPIIPYLAPSSSKALFFSRLGWRQDDDWARELYREMKYEAVKGRARTSQNPDNLNPHARADPNVQPPYSSNQISETAMHSEIMNIFVLSQGRVREWFERGHYQNGPTQDNWIIRWLLWHVFRYRDNRNRRRSRSGSVMTGSEVDLDVGGPAVNNNAAGTGSSNTYYDPVRDA</sequence>
<evidence type="ECO:0000256" key="1">
    <source>
        <dbReference type="SAM" id="MobiDB-lite"/>
    </source>
</evidence>
<feature type="region of interest" description="Disordered" evidence="1">
    <location>
        <begin position="134"/>
        <end position="177"/>
    </location>
</feature>
<keyword evidence="3" id="KW-1185">Reference proteome</keyword>
<feature type="region of interest" description="Disordered" evidence="1">
    <location>
        <begin position="47"/>
        <end position="76"/>
    </location>
</feature>
<dbReference type="OrthoDB" id="4502478at2759"/>
<accession>A0A6A6P8W8</accession>
<reference evidence="2" key="1">
    <citation type="journal article" date="2020" name="Stud. Mycol.">
        <title>101 Dothideomycetes genomes: a test case for predicting lifestyles and emergence of pathogens.</title>
        <authorList>
            <person name="Haridas S."/>
            <person name="Albert R."/>
            <person name="Binder M."/>
            <person name="Bloem J."/>
            <person name="Labutti K."/>
            <person name="Salamov A."/>
            <person name="Andreopoulos B."/>
            <person name="Baker S."/>
            <person name="Barry K."/>
            <person name="Bills G."/>
            <person name="Bluhm B."/>
            <person name="Cannon C."/>
            <person name="Castanera R."/>
            <person name="Culley D."/>
            <person name="Daum C."/>
            <person name="Ezra D."/>
            <person name="Gonzalez J."/>
            <person name="Henrissat B."/>
            <person name="Kuo A."/>
            <person name="Liang C."/>
            <person name="Lipzen A."/>
            <person name="Lutzoni F."/>
            <person name="Magnuson J."/>
            <person name="Mondo S."/>
            <person name="Nolan M."/>
            <person name="Ohm R."/>
            <person name="Pangilinan J."/>
            <person name="Park H.-J."/>
            <person name="Ramirez L."/>
            <person name="Alfaro M."/>
            <person name="Sun H."/>
            <person name="Tritt A."/>
            <person name="Yoshinaga Y."/>
            <person name="Zwiers L.-H."/>
            <person name="Turgeon B."/>
            <person name="Goodwin S."/>
            <person name="Spatafora J."/>
            <person name="Crous P."/>
            <person name="Grigoriev I."/>
        </authorList>
    </citation>
    <scope>NUCLEOTIDE SEQUENCE</scope>
    <source>
        <strain evidence="2">ATCC 16933</strain>
    </source>
</reference>
<organism evidence="2 3">
    <name type="scientific">Lineolata rhizophorae</name>
    <dbReference type="NCBI Taxonomy" id="578093"/>
    <lineage>
        <taxon>Eukaryota</taxon>
        <taxon>Fungi</taxon>
        <taxon>Dikarya</taxon>
        <taxon>Ascomycota</taxon>
        <taxon>Pezizomycotina</taxon>
        <taxon>Dothideomycetes</taxon>
        <taxon>Dothideomycetes incertae sedis</taxon>
        <taxon>Lineolatales</taxon>
        <taxon>Lineolataceae</taxon>
        <taxon>Lineolata</taxon>
    </lineage>
</organism>
<protein>
    <submittedName>
        <fullName evidence="2">Uncharacterized protein</fullName>
    </submittedName>
</protein>
<proteinExistence type="predicted"/>
<dbReference type="Proteomes" id="UP000799766">
    <property type="component" value="Unassembled WGS sequence"/>
</dbReference>
<dbReference type="EMBL" id="MU001673">
    <property type="protein sequence ID" value="KAF2460400.1"/>
    <property type="molecule type" value="Genomic_DNA"/>
</dbReference>
<evidence type="ECO:0000313" key="2">
    <source>
        <dbReference type="EMBL" id="KAF2460400.1"/>
    </source>
</evidence>
<gene>
    <name evidence="2" type="ORF">BDY21DRAFT_164019</name>
</gene>
<dbReference type="AlphaFoldDB" id="A0A6A6P8W8"/>
<evidence type="ECO:0000313" key="3">
    <source>
        <dbReference type="Proteomes" id="UP000799766"/>
    </source>
</evidence>